<evidence type="ECO:0000313" key="4">
    <source>
        <dbReference type="EMBL" id="MEW9922296.1"/>
    </source>
</evidence>
<feature type="region of interest" description="Disordered" evidence="1">
    <location>
        <begin position="196"/>
        <end position="217"/>
    </location>
</feature>
<dbReference type="Gene3D" id="2.30.30.40">
    <property type="entry name" value="SH3 Domains"/>
    <property type="match status" value="1"/>
</dbReference>
<reference evidence="4 5" key="1">
    <citation type="submission" date="2024-07" db="EMBL/GenBank/DDBJ databases">
        <title>Marimonas sp.nov., isolated from tidal-flat sediment.</title>
        <authorList>
            <person name="Jayan J.N."/>
            <person name="Lee S.S."/>
        </authorList>
    </citation>
    <scope>NUCLEOTIDE SEQUENCE [LARGE SCALE GENOMIC DNA]</scope>
    <source>
        <strain evidence="4 5">MJW-29</strain>
    </source>
</reference>
<protein>
    <submittedName>
        <fullName evidence="4">SH3 domain-containing protein</fullName>
    </submittedName>
</protein>
<proteinExistence type="predicted"/>
<evidence type="ECO:0000256" key="2">
    <source>
        <dbReference type="SAM" id="SignalP"/>
    </source>
</evidence>
<feature type="signal peptide" evidence="2">
    <location>
        <begin position="1"/>
        <end position="23"/>
    </location>
</feature>
<organism evidence="4 5">
    <name type="scientific">Sulfitobacter sediminis</name>
    <dbReference type="NCBI Taxonomy" id="3234186"/>
    <lineage>
        <taxon>Bacteria</taxon>
        <taxon>Pseudomonadati</taxon>
        <taxon>Pseudomonadota</taxon>
        <taxon>Alphaproteobacteria</taxon>
        <taxon>Rhodobacterales</taxon>
        <taxon>Roseobacteraceae</taxon>
        <taxon>Sulfitobacter</taxon>
    </lineage>
</organism>
<feature type="domain" description="SH3b" evidence="3">
    <location>
        <begin position="131"/>
        <end position="181"/>
    </location>
</feature>
<evidence type="ECO:0000256" key="1">
    <source>
        <dbReference type="SAM" id="MobiDB-lite"/>
    </source>
</evidence>
<name>A0ABV3RTG6_9RHOB</name>
<feature type="chain" id="PRO_5045571687" evidence="2">
    <location>
        <begin position="24"/>
        <end position="307"/>
    </location>
</feature>
<gene>
    <name evidence="4" type="ORF">AB2B41_22080</name>
</gene>
<keyword evidence="2" id="KW-0732">Signal</keyword>
<evidence type="ECO:0000313" key="5">
    <source>
        <dbReference type="Proteomes" id="UP001556098"/>
    </source>
</evidence>
<sequence>MKNAIVLAAAIYGTIAIVSPAKAEIPPFSAQCPNGINVTWDPAGIVRVNGTQAEVRMFNPNYFEARAGGINFPISAEPDGSDLLVKAEPRGSAGGYCTILATGTTTPSYDTTAGADGPDHFEVNVDSRLLVHSQPTTASQTVAKLPRGTVVENLGCRQSEGRIWCHIADGDASGWAAAEFLVESSGPVRAARSIPVMQGGNTTGHTSERVRFPRGQNGTEFTDSLNPQESRRYILGASNGQNFYFRLAANGPGMTYAIYNPDGSVLLDEVGADLEYRGQLWQSGDHVIEVHNTANGAQSYNVIFGIQ</sequence>
<comment type="caution">
    <text evidence="4">The sequence shown here is derived from an EMBL/GenBank/DDBJ whole genome shotgun (WGS) entry which is preliminary data.</text>
</comment>
<evidence type="ECO:0000259" key="3">
    <source>
        <dbReference type="Pfam" id="PF08239"/>
    </source>
</evidence>
<dbReference type="Gene3D" id="2.60.120.380">
    <property type="match status" value="1"/>
</dbReference>
<dbReference type="EMBL" id="JBFNXX010000043">
    <property type="protein sequence ID" value="MEW9922296.1"/>
    <property type="molecule type" value="Genomic_DNA"/>
</dbReference>
<dbReference type="Proteomes" id="UP001556098">
    <property type="component" value="Unassembled WGS sequence"/>
</dbReference>
<dbReference type="InterPro" id="IPR003646">
    <property type="entry name" value="SH3-like_bac-type"/>
</dbReference>
<keyword evidence="5" id="KW-1185">Reference proteome</keyword>
<accession>A0ABV3RTG6</accession>
<dbReference type="RefSeq" id="WP_367879994.1">
    <property type="nucleotide sequence ID" value="NZ_JBFNXX010000043.1"/>
</dbReference>
<dbReference type="Pfam" id="PF08239">
    <property type="entry name" value="SH3_3"/>
    <property type="match status" value="1"/>
</dbReference>